<organism evidence="1 2">
    <name type="scientific">Clathrus columnatus</name>
    <dbReference type="NCBI Taxonomy" id="1419009"/>
    <lineage>
        <taxon>Eukaryota</taxon>
        <taxon>Fungi</taxon>
        <taxon>Dikarya</taxon>
        <taxon>Basidiomycota</taxon>
        <taxon>Agaricomycotina</taxon>
        <taxon>Agaricomycetes</taxon>
        <taxon>Phallomycetidae</taxon>
        <taxon>Phallales</taxon>
        <taxon>Clathraceae</taxon>
        <taxon>Clathrus</taxon>
    </lineage>
</organism>
<protein>
    <recommendedName>
        <fullName evidence="3">F-box domain-containing protein</fullName>
    </recommendedName>
</protein>
<dbReference type="SUPFAM" id="SSF52058">
    <property type="entry name" value="L domain-like"/>
    <property type="match status" value="1"/>
</dbReference>
<keyword evidence="2" id="KW-1185">Reference proteome</keyword>
<comment type="caution">
    <text evidence="1">The sequence shown here is derived from an EMBL/GenBank/DDBJ whole genome shotgun (WGS) entry which is preliminary data.</text>
</comment>
<dbReference type="Proteomes" id="UP001050691">
    <property type="component" value="Unassembled WGS sequence"/>
</dbReference>
<gene>
    <name evidence="1" type="ORF">Clacol_000804</name>
</gene>
<evidence type="ECO:0008006" key="3">
    <source>
        <dbReference type="Google" id="ProtNLM"/>
    </source>
</evidence>
<dbReference type="EMBL" id="BPWL01000001">
    <property type="protein sequence ID" value="GJJ06611.1"/>
    <property type="molecule type" value="Genomic_DNA"/>
</dbReference>
<evidence type="ECO:0000313" key="1">
    <source>
        <dbReference type="EMBL" id="GJJ06611.1"/>
    </source>
</evidence>
<evidence type="ECO:0000313" key="2">
    <source>
        <dbReference type="Proteomes" id="UP001050691"/>
    </source>
</evidence>
<proteinExistence type="predicted"/>
<name>A0AAV5A0Q9_9AGAM</name>
<dbReference type="AlphaFoldDB" id="A0AAV5A0Q9"/>
<reference evidence="1" key="1">
    <citation type="submission" date="2021-10" db="EMBL/GenBank/DDBJ databases">
        <title>De novo Genome Assembly of Clathrus columnatus (Basidiomycota, Fungi) Using Illumina and Nanopore Sequence Data.</title>
        <authorList>
            <person name="Ogiso-Tanaka E."/>
            <person name="Itagaki H."/>
            <person name="Hosoya T."/>
            <person name="Hosaka K."/>
        </authorList>
    </citation>
    <scope>NUCLEOTIDE SEQUENCE</scope>
    <source>
        <strain evidence="1">MO-923</strain>
    </source>
</reference>
<sequence length="553" mass="64059">MSFQYFHDQVDAAFVALKERLSLIYANTVTSPDEERQKQFNYIRAELEKGFDRTLSHLEIRRVELSPFARLPPEIICEIVSCSASKLNDYIHLSHINSTWRYTIVGNPRYWNYFDFKRSKSCTDTLLQRSGQVVGLQLCITSPLGKRPEVLEFNPQITSILKSQSHRIETLDVDLPILASVTGGATNSKVLDLSYPSLRQLRMSHEGNLRQLGISFNDPERYTRFILALHTFTSLQQLAVYAVDVWEDVDVRSVKGFPDRPVLPGLKSLVLAGQREWRSIQKYFYFPALQYLDIPIHERTWGQWKGQPYNISDVGATIECFDFSPIQYLHLGIHAGRPFGNKHHCIIGSTERDLTDIIARQRSIPIRNHNNNYNFTDDIMFPKLDGNNSKFFHIKFSPYDSVVRNDISFPLLRNLPLTDLREISINLGYASQFESFSQDWQRIISRAGDRLEKLTIISHYAISVRNFLIIAPETSSCPSLSSFTVEFLIQNDYNEVRSSLISFFNSRRNKVEFPDTIWRLELVNCYGDEEEAAKDFKDLVNHFSMRRDILSMY</sequence>
<accession>A0AAV5A0Q9</accession>